<dbReference type="RefSeq" id="WP_301245231.1">
    <property type="nucleotide sequence ID" value="NZ_JAROCC010000015.1"/>
</dbReference>
<feature type="domain" description="Fe/B12 periplasmic-binding" evidence="6">
    <location>
        <begin position="57"/>
        <end position="328"/>
    </location>
</feature>
<evidence type="ECO:0000256" key="4">
    <source>
        <dbReference type="ARBA" id="ARBA00022729"/>
    </source>
</evidence>
<evidence type="ECO:0000313" key="8">
    <source>
        <dbReference type="Proteomes" id="UP001175097"/>
    </source>
</evidence>
<evidence type="ECO:0000256" key="3">
    <source>
        <dbReference type="ARBA" id="ARBA00022448"/>
    </source>
</evidence>
<dbReference type="InterPro" id="IPR051313">
    <property type="entry name" value="Bact_iron-sidero_bind"/>
</dbReference>
<accession>A0ABT8JV84</accession>
<evidence type="ECO:0000256" key="1">
    <source>
        <dbReference type="ARBA" id="ARBA00004196"/>
    </source>
</evidence>
<feature type="signal peptide" evidence="5">
    <location>
        <begin position="1"/>
        <end position="24"/>
    </location>
</feature>
<dbReference type="PRINTS" id="PR01715">
    <property type="entry name" value="FERRIBNDNGPP"/>
</dbReference>
<protein>
    <submittedName>
        <fullName evidence="7">Iron-siderophore ABC transporter substrate-binding protein</fullName>
    </submittedName>
</protein>
<comment type="caution">
    <text evidence="7">The sequence shown here is derived from an EMBL/GenBank/DDBJ whole genome shotgun (WGS) entry which is preliminary data.</text>
</comment>
<dbReference type="Proteomes" id="UP001175097">
    <property type="component" value="Unassembled WGS sequence"/>
</dbReference>
<organism evidence="7 8">
    <name type="scientific">Sporosarcina highlanderae</name>
    <dbReference type="NCBI Taxonomy" id="3035916"/>
    <lineage>
        <taxon>Bacteria</taxon>
        <taxon>Bacillati</taxon>
        <taxon>Bacillota</taxon>
        <taxon>Bacilli</taxon>
        <taxon>Bacillales</taxon>
        <taxon>Caryophanaceae</taxon>
        <taxon>Sporosarcina</taxon>
    </lineage>
</organism>
<name>A0ABT8JV84_9BACL</name>
<evidence type="ECO:0000256" key="2">
    <source>
        <dbReference type="ARBA" id="ARBA00008814"/>
    </source>
</evidence>
<sequence length="328" mass="36351">MNKYVKTILLVALSAILLVGCSSKKTEDKGSVNEKAESSVTITGSNGEVTLDQPAKKVVVLEWTYAEDLLALGIQPAGMADIQEYHNWVNIEAELSDNVVDVGGRQEPNLEAIAALEPDLIIGVSFRHDAMLKDLEKIAPTVIFNPYPEDESIDLYQEMTTTFQEIAKAVDKTSEADKVLAHLDAKYDEAKAEIDKANLKTKDVILTLAYSGPQAPEIRVFTPNSMASQIIEKIGLKNIHVPDQFEVFGSSTFNVEGLTKYEDANYLFTVQANDNVYEKQLKDNAVWKNLNFVKEDRLFDLGGDTWLYGGPLSAETLLNRIVDTMVNK</sequence>
<feature type="chain" id="PRO_5046981592" evidence="5">
    <location>
        <begin position="25"/>
        <end position="328"/>
    </location>
</feature>
<dbReference type="EMBL" id="JAROCC010000015">
    <property type="protein sequence ID" value="MDN4608847.1"/>
    <property type="molecule type" value="Genomic_DNA"/>
</dbReference>
<dbReference type="InterPro" id="IPR002491">
    <property type="entry name" value="ABC_transptr_periplasmic_BD"/>
</dbReference>
<dbReference type="PANTHER" id="PTHR30532:SF29">
    <property type="entry name" value="FE(3+) DICITRATE-BINDING PERIPLASMIC PROTEIN"/>
    <property type="match status" value="1"/>
</dbReference>
<dbReference type="SUPFAM" id="SSF53807">
    <property type="entry name" value="Helical backbone' metal receptor"/>
    <property type="match status" value="1"/>
</dbReference>
<dbReference type="CDD" id="cd01146">
    <property type="entry name" value="FhuD"/>
    <property type="match status" value="1"/>
</dbReference>
<keyword evidence="4 5" id="KW-0732">Signal</keyword>
<evidence type="ECO:0000259" key="6">
    <source>
        <dbReference type="PROSITE" id="PS50983"/>
    </source>
</evidence>
<evidence type="ECO:0000313" key="7">
    <source>
        <dbReference type="EMBL" id="MDN4608847.1"/>
    </source>
</evidence>
<dbReference type="PANTHER" id="PTHR30532">
    <property type="entry name" value="IRON III DICITRATE-BINDING PERIPLASMIC PROTEIN"/>
    <property type="match status" value="1"/>
</dbReference>
<keyword evidence="3" id="KW-0813">Transport</keyword>
<keyword evidence="8" id="KW-1185">Reference proteome</keyword>
<reference evidence="7" key="1">
    <citation type="submission" date="2023-03" db="EMBL/GenBank/DDBJ databases">
        <title>MT1 and MT2 Draft Genomes of Novel Species.</title>
        <authorList>
            <person name="Venkateswaran K."/>
        </authorList>
    </citation>
    <scope>NUCLEOTIDE SEQUENCE</scope>
    <source>
        <strain evidence="7">F6_3S_P_2</strain>
    </source>
</reference>
<proteinExistence type="inferred from homology"/>
<comment type="subcellular location">
    <subcellularLocation>
        <location evidence="1">Cell envelope</location>
    </subcellularLocation>
</comment>
<dbReference type="PROSITE" id="PS50983">
    <property type="entry name" value="FE_B12_PBP"/>
    <property type="match status" value="1"/>
</dbReference>
<dbReference type="Pfam" id="PF01497">
    <property type="entry name" value="Peripla_BP_2"/>
    <property type="match status" value="1"/>
</dbReference>
<gene>
    <name evidence="7" type="ORF">P5G49_15410</name>
</gene>
<comment type="similarity">
    <text evidence="2">Belongs to the bacterial solute-binding protein 8 family.</text>
</comment>
<dbReference type="Gene3D" id="3.40.50.1980">
    <property type="entry name" value="Nitrogenase molybdenum iron protein domain"/>
    <property type="match status" value="2"/>
</dbReference>
<dbReference type="PROSITE" id="PS51257">
    <property type="entry name" value="PROKAR_LIPOPROTEIN"/>
    <property type="match status" value="1"/>
</dbReference>
<evidence type="ECO:0000256" key="5">
    <source>
        <dbReference type="SAM" id="SignalP"/>
    </source>
</evidence>